<dbReference type="EMBL" id="PYGD01000003">
    <property type="protein sequence ID" value="PSK92433.1"/>
    <property type="molecule type" value="Genomic_DNA"/>
</dbReference>
<evidence type="ECO:0000313" key="4">
    <source>
        <dbReference type="Proteomes" id="UP000240572"/>
    </source>
</evidence>
<keyword evidence="4" id="KW-1185">Reference proteome</keyword>
<dbReference type="Proteomes" id="UP000240572">
    <property type="component" value="Unassembled WGS sequence"/>
</dbReference>
<protein>
    <submittedName>
        <fullName evidence="3">Uncharacterized protein (TIGR00369 family)</fullName>
    </submittedName>
</protein>
<dbReference type="Pfam" id="PF03061">
    <property type="entry name" value="4HBT"/>
    <property type="match status" value="1"/>
</dbReference>
<evidence type="ECO:0000313" key="3">
    <source>
        <dbReference type="EMBL" id="PSK92433.1"/>
    </source>
</evidence>
<gene>
    <name evidence="3" type="ORF">B0I18_1039</name>
</gene>
<evidence type="ECO:0000256" key="1">
    <source>
        <dbReference type="ARBA" id="ARBA00022801"/>
    </source>
</evidence>
<proteinExistence type="predicted"/>
<dbReference type="CDD" id="cd03443">
    <property type="entry name" value="PaaI_thioesterase"/>
    <property type="match status" value="1"/>
</dbReference>
<dbReference type="SUPFAM" id="SSF54637">
    <property type="entry name" value="Thioesterase/thiol ester dehydrase-isomerase"/>
    <property type="match status" value="1"/>
</dbReference>
<keyword evidence="1" id="KW-0378">Hydrolase</keyword>
<dbReference type="InterPro" id="IPR029069">
    <property type="entry name" value="HotDog_dom_sf"/>
</dbReference>
<reference evidence="3 4" key="1">
    <citation type="submission" date="2018-03" db="EMBL/GenBank/DDBJ databases">
        <title>Genomic Encyclopedia of Type Strains, Phase III (KMG-III): the genomes of soil and plant-associated and newly described type strains.</title>
        <authorList>
            <person name="Whitman W."/>
        </authorList>
    </citation>
    <scope>NUCLEOTIDE SEQUENCE [LARGE SCALE GENOMIC DNA]</scope>
    <source>
        <strain evidence="3 4">CGMCC 1.12700</strain>
    </source>
</reference>
<dbReference type="PANTHER" id="PTHR43240:SF1">
    <property type="entry name" value="BLR5584 PROTEIN"/>
    <property type="match status" value="1"/>
</dbReference>
<comment type="caution">
    <text evidence="3">The sequence shown here is derived from an EMBL/GenBank/DDBJ whole genome shotgun (WGS) entry which is preliminary data.</text>
</comment>
<dbReference type="OrthoDB" id="328435at2"/>
<dbReference type="PANTHER" id="PTHR43240">
    <property type="entry name" value="1,4-DIHYDROXY-2-NAPHTHOYL-COA THIOESTERASE 1"/>
    <property type="match status" value="1"/>
</dbReference>
<name>A0A2P8D5D7_9BACT</name>
<dbReference type="InterPro" id="IPR006683">
    <property type="entry name" value="Thioestr_dom"/>
</dbReference>
<dbReference type="GO" id="GO:0061522">
    <property type="term" value="F:1,4-dihydroxy-2-naphthoyl-CoA thioesterase activity"/>
    <property type="evidence" value="ECO:0007669"/>
    <property type="project" value="TreeGrafter"/>
</dbReference>
<sequence length="160" mass="17235">MQRSRTFTWSDPMEGATQARNMPGQAYLDAMSAGTIDFPPLLHTLDFKVEGVREGQAVFSFQPQEFHYNPIGTVHGGVITAMLDSAMGCALHSTLEAGAGYTTLEIKVNFLKAITIKTGILKATGRIIHAGKRTALTEATLADETGTVYAHGTSTCMILR</sequence>
<dbReference type="InterPro" id="IPR003736">
    <property type="entry name" value="PAAI_dom"/>
</dbReference>
<dbReference type="Gene3D" id="3.10.129.10">
    <property type="entry name" value="Hotdog Thioesterase"/>
    <property type="match status" value="1"/>
</dbReference>
<evidence type="ECO:0000259" key="2">
    <source>
        <dbReference type="Pfam" id="PF03061"/>
    </source>
</evidence>
<dbReference type="GO" id="GO:0005829">
    <property type="term" value="C:cytosol"/>
    <property type="evidence" value="ECO:0007669"/>
    <property type="project" value="TreeGrafter"/>
</dbReference>
<dbReference type="RefSeq" id="WP_106522627.1">
    <property type="nucleotide sequence ID" value="NZ_PYGD01000003.1"/>
</dbReference>
<dbReference type="NCBIfam" id="TIGR00369">
    <property type="entry name" value="unchar_dom_1"/>
    <property type="match status" value="1"/>
</dbReference>
<feature type="domain" description="Thioesterase" evidence="2">
    <location>
        <begin position="72"/>
        <end position="148"/>
    </location>
</feature>
<organism evidence="3 4">
    <name type="scientific">Taibaiella chishuiensis</name>
    <dbReference type="NCBI Taxonomy" id="1434707"/>
    <lineage>
        <taxon>Bacteria</taxon>
        <taxon>Pseudomonadati</taxon>
        <taxon>Bacteroidota</taxon>
        <taxon>Chitinophagia</taxon>
        <taxon>Chitinophagales</taxon>
        <taxon>Chitinophagaceae</taxon>
        <taxon>Taibaiella</taxon>
    </lineage>
</organism>
<dbReference type="AlphaFoldDB" id="A0A2P8D5D7"/>
<accession>A0A2P8D5D7</accession>